<feature type="non-terminal residue" evidence="2">
    <location>
        <position position="1"/>
    </location>
</feature>
<evidence type="ECO:0000256" key="1">
    <source>
        <dbReference type="SAM" id="Phobius"/>
    </source>
</evidence>
<reference evidence="2 3" key="1">
    <citation type="journal article" date="2019" name="Int. J. Syst. Evol. Microbiol.">
        <title>The Global Catalogue of Microorganisms (GCM) 10K type strain sequencing project: providing services to taxonomists for standard genome sequencing and annotation.</title>
        <authorList>
            <consortium name="The Broad Institute Genomics Platform"/>
            <consortium name="The Broad Institute Genome Sequencing Center for Infectious Disease"/>
            <person name="Wu L."/>
            <person name="Ma J."/>
        </authorList>
    </citation>
    <scope>NUCLEOTIDE SEQUENCE [LARGE SCALE GENOMIC DNA]</scope>
    <source>
        <strain evidence="2 3">NBRC 111368</strain>
    </source>
</reference>
<sequence>AAVAAAGAVVLLCSAAGVFTSKTAYAAGVAFAAGLPPLLVRPERAVKLQMLFAYLLTLSLFLSLVGPGVGSVTP</sequence>
<name>A0ABD5RZJ6_9EURY</name>
<evidence type="ECO:0000313" key="2">
    <source>
        <dbReference type="EMBL" id="MFC6724823.1"/>
    </source>
</evidence>
<dbReference type="EMBL" id="JBHSWU010000292">
    <property type="protein sequence ID" value="MFC6724823.1"/>
    <property type="molecule type" value="Genomic_DNA"/>
</dbReference>
<keyword evidence="1" id="KW-0812">Transmembrane</keyword>
<accession>A0ABD5RZJ6</accession>
<dbReference type="Proteomes" id="UP001596328">
    <property type="component" value="Unassembled WGS sequence"/>
</dbReference>
<keyword evidence="1" id="KW-0472">Membrane</keyword>
<organism evidence="2 3">
    <name type="scientific">Halobium palmae</name>
    <dbReference type="NCBI Taxonomy" id="1776492"/>
    <lineage>
        <taxon>Archaea</taxon>
        <taxon>Methanobacteriati</taxon>
        <taxon>Methanobacteriota</taxon>
        <taxon>Stenosarchaea group</taxon>
        <taxon>Halobacteria</taxon>
        <taxon>Halobacteriales</taxon>
        <taxon>Haloferacaceae</taxon>
        <taxon>Halobium</taxon>
    </lineage>
</organism>
<keyword evidence="1" id="KW-1133">Transmembrane helix</keyword>
<keyword evidence="3" id="KW-1185">Reference proteome</keyword>
<proteinExistence type="predicted"/>
<evidence type="ECO:0000313" key="3">
    <source>
        <dbReference type="Proteomes" id="UP001596328"/>
    </source>
</evidence>
<feature type="transmembrane region" description="Helical" evidence="1">
    <location>
        <begin position="50"/>
        <end position="72"/>
    </location>
</feature>
<comment type="caution">
    <text evidence="2">The sequence shown here is derived from an EMBL/GenBank/DDBJ whole genome shotgun (WGS) entry which is preliminary data.</text>
</comment>
<protein>
    <submittedName>
        <fullName evidence="2">Uncharacterized protein</fullName>
    </submittedName>
</protein>
<gene>
    <name evidence="2" type="ORF">ACFQE1_10665</name>
</gene>
<dbReference type="AlphaFoldDB" id="A0ABD5RZJ6"/>